<keyword evidence="6" id="KW-1185">Reference proteome</keyword>
<dbReference type="PANTHER" id="PTHR13090">
    <property type="entry name" value="ARGININE-HYDROXYLASE NDUFAF5, MITOCHONDRIAL"/>
    <property type="match status" value="1"/>
</dbReference>
<dbReference type="KEGG" id="htq:FRZ44_44810"/>
<dbReference type="GO" id="GO:0032259">
    <property type="term" value="P:methylation"/>
    <property type="evidence" value="ECO:0007669"/>
    <property type="project" value="UniProtKB-KW"/>
</dbReference>
<dbReference type="GO" id="GO:0008757">
    <property type="term" value="F:S-adenosylmethionine-dependent methyltransferase activity"/>
    <property type="evidence" value="ECO:0007669"/>
    <property type="project" value="InterPro"/>
</dbReference>
<evidence type="ECO:0000259" key="4">
    <source>
        <dbReference type="Pfam" id="PF08241"/>
    </source>
</evidence>
<feature type="region of interest" description="Disordered" evidence="3">
    <location>
        <begin position="278"/>
        <end position="307"/>
    </location>
</feature>
<dbReference type="Proteomes" id="UP000326202">
    <property type="component" value="Chromosome"/>
</dbReference>
<dbReference type="InterPro" id="IPR050602">
    <property type="entry name" value="Malonyl-ACP_OMT"/>
</dbReference>
<dbReference type="RefSeq" id="WP_225308396.1">
    <property type="nucleotide sequence ID" value="NZ_CP042906.1"/>
</dbReference>
<dbReference type="EMBL" id="CP042906">
    <property type="protein sequence ID" value="QEX19168.1"/>
    <property type="molecule type" value="Genomic_DNA"/>
</dbReference>
<proteinExistence type="predicted"/>
<keyword evidence="2 5" id="KW-0808">Transferase</keyword>
<evidence type="ECO:0000256" key="1">
    <source>
        <dbReference type="ARBA" id="ARBA00022603"/>
    </source>
</evidence>
<organism evidence="5 6">
    <name type="scientific">Hypericibacter terrae</name>
    <dbReference type="NCBI Taxonomy" id="2602015"/>
    <lineage>
        <taxon>Bacteria</taxon>
        <taxon>Pseudomonadati</taxon>
        <taxon>Pseudomonadota</taxon>
        <taxon>Alphaproteobacteria</taxon>
        <taxon>Rhodospirillales</taxon>
        <taxon>Dongiaceae</taxon>
        <taxon>Hypericibacter</taxon>
    </lineage>
</organism>
<evidence type="ECO:0000256" key="3">
    <source>
        <dbReference type="SAM" id="MobiDB-lite"/>
    </source>
</evidence>
<gene>
    <name evidence="5" type="ORF">FRZ44_44810</name>
</gene>
<evidence type="ECO:0000313" key="6">
    <source>
        <dbReference type="Proteomes" id="UP000326202"/>
    </source>
</evidence>
<accession>A0A5J6MNH8</accession>
<evidence type="ECO:0000313" key="5">
    <source>
        <dbReference type="EMBL" id="QEX19168.1"/>
    </source>
</evidence>
<sequence length="307" mass="33081">MIAGIMDPTLAPFDRRRLRLHRDRAAPGWAQHDFLFEDVAGRLAERVSDFARRFELALDLGCHGGELGRALAPTGKVDRLVQSDLSTAMLRRAAPDGGLALVADEEFLPFAAESLDLVMSNLSLHWVNDLPGALLQIRHALKPDGLFLAAMFGAGTLIELRDALAEAELEIRGGASPRVAPLPELRDAAGLLQRAGFALPVADHEIITVTYADPFRLLADLRGMGEASALVSVGALSRPSLLRAAELYAGRHADAEGRIKATFRILFLAGWAPHESQQKALRPGSAKARLAEALGTQERPLKSTGED</sequence>
<dbReference type="InterPro" id="IPR013216">
    <property type="entry name" value="Methyltransf_11"/>
</dbReference>
<protein>
    <submittedName>
        <fullName evidence="5">SAM-dependent methyltransferase</fullName>
    </submittedName>
</protein>
<dbReference type="Pfam" id="PF08241">
    <property type="entry name" value="Methyltransf_11"/>
    <property type="match status" value="1"/>
</dbReference>
<reference evidence="5 6" key="1">
    <citation type="submission" date="2019-08" db="EMBL/GenBank/DDBJ databases">
        <title>Hyperibacter terrae gen. nov., sp. nov. and Hyperibacter viscosus sp. nov., two new members in the family Rhodospirillaceae isolated from the rhizosphere of Hypericum perforatum.</title>
        <authorList>
            <person name="Noviana Z."/>
        </authorList>
    </citation>
    <scope>NUCLEOTIDE SEQUENCE [LARGE SCALE GENOMIC DNA]</scope>
    <source>
        <strain evidence="5 6">R5913</strain>
    </source>
</reference>
<evidence type="ECO:0000256" key="2">
    <source>
        <dbReference type="ARBA" id="ARBA00022679"/>
    </source>
</evidence>
<dbReference type="InterPro" id="IPR029063">
    <property type="entry name" value="SAM-dependent_MTases_sf"/>
</dbReference>
<name>A0A5J6MNH8_9PROT</name>
<feature type="domain" description="Methyltransferase type 11" evidence="4">
    <location>
        <begin position="58"/>
        <end position="148"/>
    </location>
</feature>
<dbReference type="AlphaFoldDB" id="A0A5J6MNH8"/>
<dbReference type="SUPFAM" id="SSF53335">
    <property type="entry name" value="S-adenosyl-L-methionine-dependent methyltransferases"/>
    <property type="match status" value="1"/>
</dbReference>
<dbReference type="PANTHER" id="PTHR13090:SF1">
    <property type="entry name" value="ARGININE-HYDROXYLASE NDUFAF5, MITOCHONDRIAL"/>
    <property type="match status" value="1"/>
</dbReference>
<dbReference type="Gene3D" id="3.40.50.150">
    <property type="entry name" value="Vaccinia Virus protein VP39"/>
    <property type="match status" value="1"/>
</dbReference>
<dbReference type="CDD" id="cd02440">
    <property type="entry name" value="AdoMet_MTases"/>
    <property type="match status" value="1"/>
</dbReference>
<keyword evidence="1 5" id="KW-0489">Methyltransferase</keyword>